<evidence type="ECO:0000313" key="2">
    <source>
        <dbReference type="Proteomes" id="UP000184212"/>
    </source>
</evidence>
<reference evidence="1 2" key="1">
    <citation type="submission" date="2016-11" db="EMBL/GenBank/DDBJ databases">
        <authorList>
            <person name="Jaros S."/>
            <person name="Januszkiewicz K."/>
            <person name="Wedrychowicz H."/>
        </authorList>
    </citation>
    <scope>NUCLEOTIDE SEQUENCE [LARGE SCALE GENOMIC DNA]</scope>
    <source>
        <strain evidence="1 2">DSM 24574</strain>
    </source>
</reference>
<organism evidence="1 2">
    <name type="scientific">Chryseolinea serpens</name>
    <dbReference type="NCBI Taxonomy" id="947013"/>
    <lineage>
        <taxon>Bacteria</taxon>
        <taxon>Pseudomonadati</taxon>
        <taxon>Bacteroidota</taxon>
        <taxon>Cytophagia</taxon>
        <taxon>Cytophagales</taxon>
        <taxon>Fulvivirgaceae</taxon>
        <taxon>Chryseolinea</taxon>
    </lineage>
</organism>
<name>A0A1M5PCT4_9BACT</name>
<sequence>MHTFHDPYLEELKHAQLIAAKVVAIFGDAYLPIFERVLRELHEHQKALSIKSLAISIYQNEFQLPSPSPQLSHKLSHILTHS</sequence>
<dbReference type="Proteomes" id="UP000184212">
    <property type="component" value="Unassembled WGS sequence"/>
</dbReference>
<proteinExistence type="predicted"/>
<keyword evidence="2" id="KW-1185">Reference proteome</keyword>
<dbReference type="EMBL" id="FQWQ01000001">
    <property type="protein sequence ID" value="SHG99555.1"/>
    <property type="molecule type" value="Genomic_DNA"/>
</dbReference>
<gene>
    <name evidence="1" type="ORF">SAMN04488109_2810</name>
</gene>
<accession>A0A1M5PCT4</accession>
<evidence type="ECO:0000313" key="1">
    <source>
        <dbReference type="EMBL" id="SHG99555.1"/>
    </source>
</evidence>
<protein>
    <submittedName>
        <fullName evidence="1">Uncharacterized protein</fullName>
    </submittedName>
</protein>
<dbReference type="STRING" id="947013.SAMN04488109_2810"/>
<dbReference type="AlphaFoldDB" id="A0A1M5PCT4"/>